<reference evidence="2" key="2">
    <citation type="submission" date="2022-01" db="EMBL/GenBank/DDBJ databases">
        <authorList>
            <person name="Yamashiro T."/>
            <person name="Shiraishi A."/>
            <person name="Satake H."/>
            <person name="Nakayama K."/>
        </authorList>
    </citation>
    <scope>NUCLEOTIDE SEQUENCE</scope>
</reference>
<accession>A0ABQ4WV14</accession>
<dbReference type="Proteomes" id="UP001151760">
    <property type="component" value="Unassembled WGS sequence"/>
</dbReference>
<reference evidence="2" key="1">
    <citation type="journal article" date="2022" name="Int. J. Mol. Sci.">
        <title>Draft Genome of Tanacetum Coccineum: Genomic Comparison of Closely Related Tanacetum-Family Plants.</title>
        <authorList>
            <person name="Yamashiro T."/>
            <person name="Shiraishi A."/>
            <person name="Nakayama K."/>
            <person name="Satake H."/>
        </authorList>
    </citation>
    <scope>NUCLEOTIDE SEQUENCE</scope>
</reference>
<evidence type="ECO:0000313" key="2">
    <source>
        <dbReference type="EMBL" id="GJS56725.1"/>
    </source>
</evidence>
<dbReference type="EMBL" id="BQNB010008956">
    <property type="protein sequence ID" value="GJS56725.1"/>
    <property type="molecule type" value="Genomic_DNA"/>
</dbReference>
<evidence type="ECO:0000313" key="3">
    <source>
        <dbReference type="Proteomes" id="UP001151760"/>
    </source>
</evidence>
<organism evidence="2 3">
    <name type="scientific">Tanacetum coccineum</name>
    <dbReference type="NCBI Taxonomy" id="301880"/>
    <lineage>
        <taxon>Eukaryota</taxon>
        <taxon>Viridiplantae</taxon>
        <taxon>Streptophyta</taxon>
        <taxon>Embryophyta</taxon>
        <taxon>Tracheophyta</taxon>
        <taxon>Spermatophyta</taxon>
        <taxon>Magnoliopsida</taxon>
        <taxon>eudicotyledons</taxon>
        <taxon>Gunneridae</taxon>
        <taxon>Pentapetalae</taxon>
        <taxon>asterids</taxon>
        <taxon>campanulids</taxon>
        <taxon>Asterales</taxon>
        <taxon>Asteraceae</taxon>
        <taxon>Asteroideae</taxon>
        <taxon>Anthemideae</taxon>
        <taxon>Anthemidinae</taxon>
        <taxon>Tanacetum</taxon>
    </lineage>
</organism>
<keyword evidence="1" id="KW-1133">Transmembrane helix</keyword>
<keyword evidence="1" id="KW-0472">Membrane</keyword>
<comment type="caution">
    <text evidence="2">The sequence shown here is derived from an EMBL/GenBank/DDBJ whole genome shotgun (WGS) entry which is preliminary data.</text>
</comment>
<name>A0ABQ4WV14_9ASTR</name>
<gene>
    <name evidence="2" type="ORF">Tco_0651509</name>
</gene>
<evidence type="ECO:0000256" key="1">
    <source>
        <dbReference type="SAM" id="Phobius"/>
    </source>
</evidence>
<sequence>MRNVTMTDLQPDVNQLMVPVHHKQDKIVIGSQALSVALDICRKRVEKIERNLVERLPFLKDVFVSLDHPLSTEALIEPPVVVPATNTLSIVVIVPHSGPSVSVEDYENPDLVDVVAENVTLGSKGEENIDASAGGDLAFSKLDDEARDAVLYVHLLVSLLSHVTLRFFVMTQLFNS</sequence>
<keyword evidence="1" id="KW-0812">Transmembrane</keyword>
<protein>
    <submittedName>
        <fullName evidence="2">Uncharacterized protein</fullName>
    </submittedName>
</protein>
<feature type="transmembrane region" description="Helical" evidence="1">
    <location>
        <begin position="149"/>
        <end position="169"/>
    </location>
</feature>
<proteinExistence type="predicted"/>
<keyword evidence="3" id="KW-1185">Reference proteome</keyword>